<protein>
    <submittedName>
        <fullName evidence="1">Putative motility protein</fullName>
    </submittedName>
</protein>
<evidence type="ECO:0000313" key="2">
    <source>
        <dbReference type="Proteomes" id="UP000515679"/>
    </source>
</evidence>
<dbReference type="Pfam" id="PF14070">
    <property type="entry name" value="YjfB_motility"/>
    <property type="match status" value="1"/>
</dbReference>
<dbReference type="RefSeq" id="WP_182299439.1">
    <property type="nucleotide sequence ID" value="NZ_CP041969.1"/>
</dbReference>
<organism evidence="1 2">
    <name type="scientific">Cohnella cholangitidis</name>
    <dbReference type="NCBI Taxonomy" id="2598458"/>
    <lineage>
        <taxon>Bacteria</taxon>
        <taxon>Bacillati</taxon>
        <taxon>Bacillota</taxon>
        <taxon>Bacilli</taxon>
        <taxon>Bacillales</taxon>
        <taxon>Paenibacillaceae</taxon>
        <taxon>Cohnella</taxon>
    </lineage>
</organism>
<dbReference type="Proteomes" id="UP000515679">
    <property type="component" value="Chromosome"/>
</dbReference>
<dbReference type="EMBL" id="CP041969">
    <property type="protein sequence ID" value="QMV43208.1"/>
    <property type="molecule type" value="Genomic_DNA"/>
</dbReference>
<dbReference type="AlphaFoldDB" id="A0A7G5C1X4"/>
<gene>
    <name evidence="1" type="ORF">FPL14_20005</name>
</gene>
<evidence type="ECO:0000313" key="1">
    <source>
        <dbReference type="EMBL" id="QMV43208.1"/>
    </source>
</evidence>
<name>A0A7G5C1X4_9BACL</name>
<keyword evidence="2" id="KW-1185">Reference proteome</keyword>
<dbReference type="KEGG" id="cchl:FPL14_20005"/>
<dbReference type="InterPro" id="IPR025906">
    <property type="entry name" value="YjfB_motility"/>
</dbReference>
<reference evidence="1 2" key="1">
    <citation type="submission" date="2019-07" db="EMBL/GenBank/DDBJ databases">
        <authorList>
            <person name="Kim J.K."/>
            <person name="Cheong H.-M."/>
            <person name="Choi Y."/>
            <person name="Hwang K.J."/>
            <person name="Lee S."/>
            <person name="Choi C."/>
        </authorList>
    </citation>
    <scope>NUCLEOTIDE SEQUENCE [LARGE SCALE GENOMIC DNA]</scope>
    <source>
        <strain evidence="1 2">KS 22</strain>
    </source>
</reference>
<proteinExistence type="predicted"/>
<sequence>MSSISSVANGISSASSGALKQQVGIAVLAKSLDVTEQQGRQLVQLMEQSVHPHLGKNLDIKV</sequence>
<accession>A0A7G5C1X4</accession>